<accession>A0A1E5T8D1</accession>
<dbReference type="Proteomes" id="UP000095552">
    <property type="component" value="Unassembled WGS sequence"/>
</dbReference>
<dbReference type="Gene3D" id="3.30.565.10">
    <property type="entry name" value="Histidine kinase-like ATPase, C-terminal domain"/>
    <property type="match status" value="1"/>
</dbReference>
<dbReference type="InterPro" id="IPR010559">
    <property type="entry name" value="Sig_transdc_His_kin_internal"/>
</dbReference>
<dbReference type="SUPFAM" id="SSF55874">
    <property type="entry name" value="ATPase domain of HSP90 chaperone/DNA topoisomerase II/histidine kinase"/>
    <property type="match status" value="1"/>
</dbReference>
<evidence type="ECO:0000256" key="1">
    <source>
        <dbReference type="PROSITE-ProRule" id="PRU00339"/>
    </source>
</evidence>
<keyword evidence="1" id="KW-0802">TPR repeat</keyword>
<name>A0A1E5T8D1_9BACT</name>
<dbReference type="Gene3D" id="1.25.40.10">
    <property type="entry name" value="Tetratricopeptide repeat domain"/>
    <property type="match status" value="2"/>
</dbReference>
<organism evidence="4 5">
    <name type="scientific">Roseivirga misakiensis</name>
    <dbReference type="NCBI Taxonomy" id="1563681"/>
    <lineage>
        <taxon>Bacteria</taxon>
        <taxon>Pseudomonadati</taxon>
        <taxon>Bacteroidota</taxon>
        <taxon>Cytophagia</taxon>
        <taxon>Cytophagales</taxon>
        <taxon>Roseivirgaceae</taxon>
        <taxon>Roseivirga</taxon>
    </lineage>
</organism>
<dbReference type="SUPFAM" id="SSF48452">
    <property type="entry name" value="TPR-like"/>
    <property type="match status" value="2"/>
</dbReference>
<reference evidence="4 5" key="1">
    <citation type="submission" date="2016-08" db="EMBL/GenBank/DDBJ databases">
        <title>Draft genome of Fabibacter sp. strain SK-8.</title>
        <authorList>
            <person name="Wong S.-K."/>
            <person name="Hamasaki K."/>
            <person name="Yoshizawa S."/>
        </authorList>
    </citation>
    <scope>NUCLEOTIDE SEQUENCE [LARGE SCALE GENOMIC DNA]</scope>
    <source>
        <strain evidence="4 5">SK-8</strain>
    </source>
</reference>
<evidence type="ECO:0000256" key="2">
    <source>
        <dbReference type="SAM" id="Phobius"/>
    </source>
</evidence>
<dbReference type="InterPro" id="IPR011990">
    <property type="entry name" value="TPR-like_helical_dom_sf"/>
</dbReference>
<protein>
    <recommendedName>
        <fullName evidence="3">Signal transduction histidine kinase internal region domain-containing protein</fullName>
    </recommendedName>
</protein>
<proteinExistence type="predicted"/>
<dbReference type="RefSeq" id="WP_069833413.1">
    <property type="nucleotide sequence ID" value="NZ_MDGQ01000001.1"/>
</dbReference>
<comment type="caution">
    <text evidence="4">The sequence shown here is derived from an EMBL/GenBank/DDBJ whole genome shotgun (WGS) entry which is preliminary data.</text>
</comment>
<dbReference type="InterPro" id="IPR019734">
    <property type="entry name" value="TPR_rpt"/>
</dbReference>
<dbReference type="STRING" id="1563681.BFP71_00020"/>
<gene>
    <name evidence="4" type="ORF">BFP71_00020</name>
</gene>
<evidence type="ECO:0000259" key="3">
    <source>
        <dbReference type="Pfam" id="PF06580"/>
    </source>
</evidence>
<evidence type="ECO:0000313" key="5">
    <source>
        <dbReference type="Proteomes" id="UP000095552"/>
    </source>
</evidence>
<dbReference type="PANTHER" id="PTHR34220:SF7">
    <property type="entry name" value="SENSOR HISTIDINE KINASE YPDA"/>
    <property type="match status" value="1"/>
</dbReference>
<dbReference type="OrthoDB" id="6190788at2"/>
<dbReference type="SMART" id="SM00028">
    <property type="entry name" value="TPR"/>
    <property type="match status" value="8"/>
</dbReference>
<dbReference type="GO" id="GO:0000155">
    <property type="term" value="F:phosphorelay sensor kinase activity"/>
    <property type="evidence" value="ECO:0007669"/>
    <property type="project" value="InterPro"/>
</dbReference>
<feature type="domain" description="Signal transduction histidine kinase internal region" evidence="3">
    <location>
        <begin position="520"/>
        <end position="593"/>
    </location>
</feature>
<dbReference type="GO" id="GO:0016020">
    <property type="term" value="C:membrane"/>
    <property type="evidence" value="ECO:0007669"/>
    <property type="project" value="InterPro"/>
</dbReference>
<keyword evidence="2" id="KW-0812">Transmembrane</keyword>
<dbReference type="InterPro" id="IPR050640">
    <property type="entry name" value="Bact_2-comp_sensor_kinase"/>
</dbReference>
<dbReference type="Pfam" id="PF13424">
    <property type="entry name" value="TPR_12"/>
    <property type="match status" value="2"/>
</dbReference>
<dbReference type="PROSITE" id="PS50005">
    <property type="entry name" value="TPR"/>
    <property type="match status" value="1"/>
</dbReference>
<keyword evidence="5" id="KW-1185">Reference proteome</keyword>
<dbReference type="Pfam" id="PF06580">
    <property type="entry name" value="His_kinase"/>
    <property type="match status" value="1"/>
</dbReference>
<dbReference type="PANTHER" id="PTHR34220">
    <property type="entry name" value="SENSOR HISTIDINE KINASE YPDA"/>
    <property type="match status" value="1"/>
</dbReference>
<sequence>MISTQKSIILSLLFFTSINLILAQQERIDSLKQLLKSESRVQYQFKLSYEIAWDYLFINSDSAFWYAKRSNELAKSYENVSDLGASYTAIGHSNYVKGKYNDALVWYDSAYQEGKRTNHIENQLAAINNKGIIYNVTGQNAKAYTNYMQGIKIAEENNVLNMAGNMSGNLGSYFQNNGNYDSAIHYHQKAYDLFRQVGDAQNQSLMFVNIGSDYYYKADWPKAFLYSKKGMEEAEAIGFERVINLASTNIALIYEKIDSPEKAIEYLTPVLQSYVEAGIKESEALAAFNLSTFYEVLEDFDRALEYAEQSLEIYENNNSKQLSGTYVVLGRIHYKRGNKPLAYEFFNKAKVDAKKKNNNQSLTLANIFLGKDHIENKRYRNAIDILSENLRLSEEIDLPATWGETYELLAMAYRKTGEVSKAYDHLEKSNLFTAQIKDEERTNALARSAIAFETEKQEQELVQLKQEAVISQLQLKEKSYYNMMLSIATAVVVLLALVIYLFAKQKRRTLLHNNQLIKEKLLRVQLNPHFIFNALNAIQRYIYSTDTQSANQFLSKFARLMRQTLESSTTDFILLSEEIEMLEDYLSLQNLRKPFKYKITYDESLDPEALAIPPMFAQPFVENAIEHGIGKNSEQAEILIHFALDNDIVNLTIKDNGEGIDNVSEAKLKTHKSRATLITQERISVLGNNLKKKVAFEVQSLNEGTQVIFHLPFQQL</sequence>
<dbReference type="InterPro" id="IPR036890">
    <property type="entry name" value="HATPase_C_sf"/>
</dbReference>
<dbReference type="AlphaFoldDB" id="A0A1E5T8D1"/>
<dbReference type="EMBL" id="MDGQ01000001">
    <property type="protein sequence ID" value="OEK07642.1"/>
    <property type="molecule type" value="Genomic_DNA"/>
</dbReference>
<keyword evidence="2" id="KW-1133">Transmembrane helix</keyword>
<feature type="repeat" description="TPR" evidence="1">
    <location>
        <begin position="284"/>
        <end position="317"/>
    </location>
</feature>
<keyword evidence="2" id="KW-0472">Membrane</keyword>
<evidence type="ECO:0000313" key="4">
    <source>
        <dbReference type="EMBL" id="OEK07642.1"/>
    </source>
</evidence>
<feature type="transmembrane region" description="Helical" evidence="2">
    <location>
        <begin position="480"/>
        <end position="503"/>
    </location>
</feature>